<sequence>MSKIPPALESHLAGEVTTHCFCWIVRRQDGVIHGFTDHDRDLIVAGVSCGPQTGFSASEATSSLGLAVDSAEIEGALSSVSITDADIEGGAFDGAVVETFLVNWASPDQIALLRSARIGTITRSGRKFVAETKSSSADLDKVKGRRITRQCDAQLGDHRCGYVAGSQTGTVAAILSDREMIATGLQPPSGGWFDNGVLTWISGVDVRRSNVVLNQVAAENGTRLCLRDASIPDMKIGEVFSLKPGCDKSFAQCKAKFSNSANFRGFPHLPGNDAAYNYADGQGIFDGKPLVP</sequence>
<evidence type="ECO:0000313" key="3">
    <source>
        <dbReference type="Proteomes" id="UP000241158"/>
    </source>
</evidence>
<name>A0A2P7B234_9HYPH</name>
<dbReference type="OrthoDB" id="1633386at2"/>
<keyword evidence="3" id="KW-1185">Reference proteome</keyword>
<dbReference type="InterPro" id="IPR011928">
    <property type="entry name" value="Phage_phiJL001_Gp84"/>
</dbReference>
<evidence type="ECO:0000259" key="1">
    <source>
        <dbReference type="Pfam" id="PF09356"/>
    </source>
</evidence>
<protein>
    <recommendedName>
        <fullName evidence="1">Bacteriophage phiJL001 Gp84 C-terminal domain-containing protein</fullName>
    </recommendedName>
</protein>
<feature type="domain" description="Bacteriophage phiJL001 Gp84 C-terminal" evidence="1">
    <location>
        <begin position="191"/>
        <end position="273"/>
    </location>
</feature>
<proteinExistence type="predicted"/>
<accession>A0A2P7B234</accession>
<comment type="caution">
    <text evidence="2">The sequence shown here is derived from an EMBL/GenBank/DDBJ whole genome shotgun (WGS) entry which is preliminary data.</text>
</comment>
<evidence type="ECO:0000313" key="2">
    <source>
        <dbReference type="EMBL" id="PSH60536.1"/>
    </source>
</evidence>
<gene>
    <name evidence="2" type="ORF">CU100_07675</name>
</gene>
<dbReference type="AlphaFoldDB" id="A0A2P7B234"/>
<dbReference type="Pfam" id="PF09931">
    <property type="entry name" value="Phage_phiJL001_Gp84_N"/>
    <property type="match status" value="1"/>
</dbReference>
<reference evidence="3" key="1">
    <citation type="submission" date="2017-11" db="EMBL/GenBank/DDBJ databases">
        <authorList>
            <person name="Kuznetsova I."/>
            <person name="Sazanova A."/>
            <person name="Chirak E."/>
            <person name="Safronova V."/>
            <person name="Willems A."/>
        </authorList>
    </citation>
    <scope>NUCLEOTIDE SEQUENCE [LARGE SCALE GENOMIC DNA]</scope>
    <source>
        <strain evidence="3">PEPV15</strain>
    </source>
</reference>
<dbReference type="Proteomes" id="UP000241158">
    <property type="component" value="Unassembled WGS sequence"/>
</dbReference>
<dbReference type="RefSeq" id="WP_106715854.1">
    <property type="nucleotide sequence ID" value="NZ_JACHXT010000004.1"/>
</dbReference>
<organism evidence="2 3">
    <name type="scientific">Phyllobacterium endophyticum</name>
    <dbReference type="NCBI Taxonomy" id="1149773"/>
    <lineage>
        <taxon>Bacteria</taxon>
        <taxon>Pseudomonadati</taxon>
        <taxon>Pseudomonadota</taxon>
        <taxon>Alphaproteobacteria</taxon>
        <taxon>Hyphomicrobiales</taxon>
        <taxon>Phyllobacteriaceae</taxon>
        <taxon>Phyllobacterium</taxon>
    </lineage>
</organism>
<dbReference type="InterPro" id="IPR018964">
    <property type="entry name" value="Phage_phiJL001_Gp84_C"/>
</dbReference>
<dbReference type="EMBL" id="PGGN01000001">
    <property type="protein sequence ID" value="PSH60536.1"/>
    <property type="molecule type" value="Genomic_DNA"/>
</dbReference>
<dbReference type="Pfam" id="PF09356">
    <property type="entry name" value="Phage_BR0599"/>
    <property type="match status" value="1"/>
</dbReference>
<dbReference type="NCBIfam" id="TIGR02218">
    <property type="entry name" value="phg_TIGR02218"/>
    <property type="match status" value="1"/>
</dbReference>